<feature type="domain" description="Helicase ATP-binding" evidence="1">
    <location>
        <begin position="302"/>
        <end position="462"/>
    </location>
</feature>
<accession>A0AAE4MDW7</accession>
<dbReference type="CDD" id="cd18032">
    <property type="entry name" value="DEXHc_RE_I_III_res"/>
    <property type="match status" value="1"/>
</dbReference>
<name>A0AAE4MDW7_9EURY</name>
<dbReference type="Pfam" id="PF00271">
    <property type="entry name" value="Helicase_C"/>
    <property type="match status" value="1"/>
</dbReference>
<dbReference type="CDD" id="cd18799">
    <property type="entry name" value="SF2_C_EcoAI-like"/>
    <property type="match status" value="1"/>
</dbReference>
<dbReference type="InterPro" id="IPR007409">
    <property type="entry name" value="Restrct_endonuc_type1_HsdR_N"/>
</dbReference>
<sequence>MPPASDNQPPKYQDILQTAQAAEKLRSIDTAAAIITCRRALELSLKWLYAHDKTLIPPYQDNLAAYLNTPELRSLLGPDLHKRINYIRILGNTAAHSTTSPEPEQTDLACQNLNVFLDHLAVSYLSDEIPAGQKISSPKPLNLSEYKTRKLYIDTLLMDAGWTRGRDWLEEYELAGMPNKAGLGYADYVLFGDDGKPLAVIEAKKTCKDPAIGRQQAKLYADLLEQKFGIRPIIFLTNGFDTKIWDDAHYPERPVSGIYAKFDLQKEHNKHTQKTSLDQITINENIAGRYYQKEAITAVAETFGRQNRRHALLVMATGSGKTRTVIALVDLLLRSGWIKNILFLADRTSLVTQAKRSFANLLPDLAAANLCEEKNVATARAVFSTYQTMMNAIDDIRDEEGGKLFTCGHFDLIIIDEAHRSIYNKYKDIFTYFDAHLIGLTATPKDEIDKNTYETFRLESGIPTYGYDLAQAVADGYLVDFVSIETKLKFLTDGIIYDELTDEEKEEYEKLFLDENGEIPQAIDSSALNEWIFNADTIKEVLATLFTHGIKIGYGSKIGKTILFAKNHAHAEKIYEIFGREYPNYPPGYVRVIDNYTNYAQSLIDEFSNSEKYPQIAISVDMLDTGIDIPEVVNLVFFKKVLSKAKFWQMIGRGTRLCPGLIDGSDKDKFYIFDFCGNFEFFRVNDHGRETNTIMTVQERIFTLQTEMAYKLQEYEYQTESLRSFRRDLISDLLTKVRELNRDNFAVRQHLRYIDRYREETAWQALTYEDTLKISEEIAPLILPNSDEASAVRFDALLYGLELAWLVSKPYPKARKDLLKKVRAIADISTIPEILAQKELIGKILHTDYVKNAGISELEHIRNKLRDLMKYLPAGSKTIYDTNFSDKILETEWHVSDLTEDYLRTYKEKAIAYLREHQNVPVISKLRTNVPLDSNDITVLENILWKEVGSHEQYKAEYGSKPLGVFVREIVGLDMNAAKEAFSVYLQDARLNQQQIYFLNRIVEYIVKNGMMTDMSVLQGTPFTDKGTVVDLFSGDQGLWNGIRQTIEKINANAQTV</sequence>
<dbReference type="InterPro" id="IPR027417">
    <property type="entry name" value="P-loop_NTPase"/>
</dbReference>
<dbReference type="GO" id="GO:0009035">
    <property type="term" value="F:type I site-specific deoxyribonuclease activity"/>
    <property type="evidence" value="ECO:0007669"/>
    <property type="project" value="UniProtKB-EC"/>
</dbReference>
<comment type="caution">
    <text evidence="2">The sequence shown here is derived from an EMBL/GenBank/DDBJ whole genome shotgun (WGS) entry which is preliminary data.</text>
</comment>
<dbReference type="InterPro" id="IPR013670">
    <property type="entry name" value="EcoEI_R_C_dom"/>
</dbReference>
<dbReference type="Pfam" id="PF04313">
    <property type="entry name" value="HSDR_N"/>
    <property type="match status" value="1"/>
</dbReference>
<dbReference type="SMART" id="SM00487">
    <property type="entry name" value="DEXDc"/>
    <property type="match status" value="1"/>
</dbReference>
<dbReference type="AlphaFoldDB" id="A0AAE4MDW7"/>
<dbReference type="GO" id="GO:0003677">
    <property type="term" value="F:DNA binding"/>
    <property type="evidence" value="ECO:0007669"/>
    <property type="project" value="UniProtKB-KW"/>
</dbReference>
<dbReference type="EMBL" id="JAWDKA010000004">
    <property type="protein sequence ID" value="MDV0441733.1"/>
    <property type="molecule type" value="Genomic_DNA"/>
</dbReference>
<dbReference type="Gene3D" id="3.40.50.300">
    <property type="entry name" value="P-loop containing nucleotide triphosphate hydrolases"/>
    <property type="match status" value="2"/>
</dbReference>
<dbReference type="Pfam" id="PF04851">
    <property type="entry name" value="ResIII"/>
    <property type="match status" value="1"/>
</dbReference>
<protein>
    <recommendedName>
        <fullName evidence="1">Helicase ATP-binding domain-containing protein</fullName>
    </recommendedName>
</protein>
<dbReference type="InterPro" id="IPR025285">
    <property type="entry name" value="DUF4145"/>
</dbReference>
<dbReference type="Gene3D" id="3.90.1570.30">
    <property type="match status" value="1"/>
</dbReference>
<dbReference type="InterPro" id="IPR050742">
    <property type="entry name" value="Helicase_Restrict-Modif_Enz"/>
</dbReference>
<dbReference type="PANTHER" id="PTHR47396:SF1">
    <property type="entry name" value="ATP-DEPENDENT HELICASE IRC3-RELATED"/>
    <property type="match status" value="1"/>
</dbReference>
<dbReference type="PROSITE" id="PS51192">
    <property type="entry name" value="HELICASE_ATP_BIND_1"/>
    <property type="match status" value="1"/>
</dbReference>
<dbReference type="PANTHER" id="PTHR47396">
    <property type="entry name" value="TYPE I RESTRICTION ENZYME ECOKI R PROTEIN"/>
    <property type="match status" value="1"/>
</dbReference>
<dbReference type="GO" id="GO:0005524">
    <property type="term" value="F:ATP binding"/>
    <property type="evidence" value="ECO:0007669"/>
    <property type="project" value="UniProtKB-KW"/>
</dbReference>
<evidence type="ECO:0000259" key="1">
    <source>
        <dbReference type="PROSITE" id="PS51192"/>
    </source>
</evidence>
<evidence type="ECO:0000313" key="3">
    <source>
        <dbReference type="Proteomes" id="UP001273136"/>
    </source>
</evidence>
<evidence type="ECO:0000313" key="2">
    <source>
        <dbReference type="EMBL" id="MDV0441733.1"/>
    </source>
</evidence>
<reference evidence="2" key="1">
    <citation type="submission" date="2023-06" db="EMBL/GenBank/DDBJ databases">
        <title>Genome sequence of Methancorpusculaceae sp. Ag1.</title>
        <authorList>
            <person name="Protasov E."/>
            <person name="Platt K."/>
            <person name="Poehlein A."/>
            <person name="Daniel R."/>
            <person name="Brune A."/>
        </authorList>
    </citation>
    <scope>NUCLEOTIDE SEQUENCE</scope>
    <source>
        <strain evidence="2">Ag1</strain>
    </source>
</reference>
<keyword evidence="3" id="KW-1185">Reference proteome</keyword>
<dbReference type="GO" id="GO:0005829">
    <property type="term" value="C:cytosol"/>
    <property type="evidence" value="ECO:0007669"/>
    <property type="project" value="TreeGrafter"/>
</dbReference>
<dbReference type="InterPro" id="IPR001650">
    <property type="entry name" value="Helicase_C-like"/>
</dbReference>
<dbReference type="GO" id="GO:0009307">
    <property type="term" value="P:DNA restriction-modification system"/>
    <property type="evidence" value="ECO:0007669"/>
    <property type="project" value="UniProtKB-KW"/>
</dbReference>
<dbReference type="RefSeq" id="WP_338094136.1">
    <property type="nucleotide sequence ID" value="NZ_JAWDKA010000004.1"/>
</dbReference>
<organism evidence="2 3">
    <name type="scientific">Methanorbis furvi</name>
    <dbReference type="NCBI Taxonomy" id="3028299"/>
    <lineage>
        <taxon>Archaea</taxon>
        <taxon>Methanobacteriati</taxon>
        <taxon>Methanobacteriota</taxon>
        <taxon>Stenosarchaea group</taxon>
        <taxon>Methanomicrobia</taxon>
        <taxon>Methanomicrobiales</taxon>
        <taxon>Methanocorpusculaceae</taxon>
        <taxon>Methanorbis</taxon>
    </lineage>
</organism>
<dbReference type="GO" id="GO:0120545">
    <property type="term" value="F:nucleic acid conformation isomerase activity"/>
    <property type="evidence" value="ECO:0007669"/>
    <property type="project" value="UniProtKB-ARBA"/>
</dbReference>
<dbReference type="InterPro" id="IPR014001">
    <property type="entry name" value="Helicase_ATP-bd"/>
</dbReference>
<dbReference type="Proteomes" id="UP001273136">
    <property type="component" value="Unassembled WGS sequence"/>
</dbReference>
<dbReference type="Pfam" id="PF13643">
    <property type="entry name" value="DUF4145"/>
    <property type="match status" value="1"/>
</dbReference>
<dbReference type="Pfam" id="PF08463">
    <property type="entry name" value="EcoEI_R_C"/>
    <property type="match status" value="1"/>
</dbReference>
<gene>
    <name evidence="2" type="ORF">McpAg1_09430</name>
</gene>
<dbReference type="SUPFAM" id="SSF52540">
    <property type="entry name" value="P-loop containing nucleoside triphosphate hydrolases"/>
    <property type="match status" value="2"/>
</dbReference>
<dbReference type="InterPro" id="IPR006935">
    <property type="entry name" value="Helicase/UvrB_N"/>
</dbReference>
<proteinExistence type="predicted"/>